<dbReference type="InterPro" id="IPR013610">
    <property type="entry name" value="ArdC_N"/>
</dbReference>
<accession>A0A848D1M3</accession>
<evidence type="ECO:0000313" key="3">
    <source>
        <dbReference type="Proteomes" id="UP000561326"/>
    </source>
</evidence>
<name>A0A848D1M3_ANEAE</name>
<gene>
    <name evidence="2" type="ORF">HF838_23365</name>
</gene>
<dbReference type="RefSeq" id="WP_168976579.1">
    <property type="nucleotide sequence ID" value="NZ_JABAGO010000068.1"/>
</dbReference>
<reference evidence="2 3" key="1">
    <citation type="submission" date="2020-04" db="EMBL/GenBank/DDBJ databases">
        <authorList>
            <person name="Hitch T.C.A."/>
            <person name="Wylensek D."/>
            <person name="Clavel T."/>
        </authorList>
    </citation>
    <scope>NUCLEOTIDE SEQUENCE [LARGE SCALE GENOMIC DNA]</scope>
    <source>
        <strain evidence="2 3">WB01_D5_05</strain>
    </source>
</reference>
<dbReference type="GO" id="GO:0003697">
    <property type="term" value="F:single-stranded DNA binding"/>
    <property type="evidence" value="ECO:0007669"/>
    <property type="project" value="InterPro"/>
</dbReference>
<evidence type="ECO:0000259" key="1">
    <source>
        <dbReference type="Pfam" id="PF08401"/>
    </source>
</evidence>
<organism evidence="2 3">
    <name type="scientific">Aneurinibacillus aneurinilyticus</name>
    <name type="common">Bacillus aneurinolyticus</name>
    <dbReference type="NCBI Taxonomy" id="1391"/>
    <lineage>
        <taxon>Bacteria</taxon>
        <taxon>Bacillati</taxon>
        <taxon>Bacillota</taxon>
        <taxon>Bacilli</taxon>
        <taxon>Bacillales</taxon>
        <taxon>Paenibacillaceae</taxon>
        <taxon>Aneurinibacillus group</taxon>
        <taxon>Aneurinibacillus</taxon>
    </lineage>
</organism>
<protein>
    <recommendedName>
        <fullName evidence="1">N-terminal domain-containing protein</fullName>
    </recommendedName>
</protein>
<feature type="domain" description="N-terminal" evidence="1">
    <location>
        <begin position="12"/>
        <end position="103"/>
    </location>
</feature>
<sequence length="202" mass="22946">MKSNPQVETLFEQLVEGVQRFYSSDTWKAFLTFQSKFYTYSFSNVVLIWMQCPHASHVAGFTKWKEMNRRVKKGEKAIRILAPLMAKQKDKETGEEKKVIIGFWAVSVFDVSQTEGAPLPQLCSELTGNNDTLAAFYQALKSIIDIPVKEEDIAGGAKGYYHIKEEYIAVKKDLDLQNKCKTLIHEYPIRCCIAKTMTAGTS</sequence>
<evidence type="ECO:0000313" key="2">
    <source>
        <dbReference type="EMBL" id="NMF01142.1"/>
    </source>
</evidence>
<dbReference type="EMBL" id="JABAGO010000068">
    <property type="protein sequence ID" value="NMF01142.1"/>
    <property type="molecule type" value="Genomic_DNA"/>
</dbReference>
<dbReference type="Pfam" id="PF08401">
    <property type="entry name" value="ArdcN"/>
    <property type="match status" value="1"/>
</dbReference>
<dbReference type="AlphaFoldDB" id="A0A848D1M3"/>
<dbReference type="Proteomes" id="UP000561326">
    <property type="component" value="Unassembled WGS sequence"/>
</dbReference>
<comment type="caution">
    <text evidence="2">The sequence shown here is derived from an EMBL/GenBank/DDBJ whole genome shotgun (WGS) entry which is preliminary data.</text>
</comment>
<proteinExistence type="predicted"/>